<evidence type="ECO:0000313" key="7">
    <source>
        <dbReference type="Proteomes" id="UP000214689"/>
    </source>
</evidence>
<dbReference type="InterPro" id="IPR000792">
    <property type="entry name" value="Tscrpt_reg_LuxR_C"/>
</dbReference>
<dbReference type="Gene3D" id="1.10.10.10">
    <property type="entry name" value="Winged helix-like DNA-binding domain superfamily/Winged helix DNA-binding domain"/>
    <property type="match status" value="1"/>
</dbReference>
<dbReference type="GO" id="GO:0003677">
    <property type="term" value="F:DNA binding"/>
    <property type="evidence" value="ECO:0007669"/>
    <property type="project" value="UniProtKB-KW"/>
</dbReference>
<keyword evidence="3" id="KW-0804">Transcription</keyword>
<evidence type="ECO:0000256" key="4">
    <source>
        <dbReference type="SAM" id="Phobius"/>
    </source>
</evidence>
<evidence type="ECO:0000256" key="1">
    <source>
        <dbReference type="ARBA" id="ARBA00023015"/>
    </source>
</evidence>
<accession>A0A223AQ19</accession>
<feature type="transmembrane region" description="Helical" evidence="4">
    <location>
        <begin position="75"/>
        <end position="97"/>
    </location>
</feature>
<evidence type="ECO:0000256" key="3">
    <source>
        <dbReference type="ARBA" id="ARBA00023163"/>
    </source>
</evidence>
<evidence type="ECO:0000259" key="5">
    <source>
        <dbReference type="SMART" id="SM00421"/>
    </source>
</evidence>
<keyword evidence="7" id="KW-1185">Reference proteome</keyword>
<dbReference type="PANTHER" id="PTHR44688">
    <property type="entry name" value="DNA-BINDING TRANSCRIPTIONAL ACTIVATOR DEVR_DOSR"/>
    <property type="match status" value="1"/>
</dbReference>
<name>A0A223AQ19_9FIRM</name>
<dbReference type="AlphaFoldDB" id="A0A223AQ19"/>
<dbReference type="EMBL" id="CP016199">
    <property type="protein sequence ID" value="ASS37047.1"/>
    <property type="molecule type" value="Genomic_DNA"/>
</dbReference>
<organism evidence="6 7">
    <name type="scientific">Mogibacterium pumilum</name>
    <dbReference type="NCBI Taxonomy" id="86332"/>
    <lineage>
        <taxon>Bacteria</taxon>
        <taxon>Bacillati</taxon>
        <taxon>Bacillota</taxon>
        <taxon>Clostridia</taxon>
        <taxon>Peptostreptococcales</taxon>
        <taxon>Anaerovoracaceae</taxon>
        <taxon>Mogibacterium</taxon>
    </lineage>
</organism>
<dbReference type="GO" id="GO:0006355">
    <property type="term" value="P:regulation of DNA-templated transcription"/>
    <property type="evidence" value="ECO:0007669"/>
    <property type="project" value="InterPro"/>
</dbReference>
<keyword evidence="4" id="KW-0812">Transmembrane</keyword>
<dbReference type="CDD" id="cd06170">
    <property type="entry name" value="LuxR_C_like"/>
    <property type="match status" value="1"/>
</dbReference>
<sequence length="490" mass="56509">MMPMMYNVSFDIAAIFIILITASFMTVRNDMQILENRIFFSVLIMHQLSAIFDIVSSVVNSYIDSYSLLTRSILNYLYIITHGSEPIIFTIFIVVSLKLYINATKFQKVLFFAPAVLIMASTLLLNPITNSVFYYDDKNIYQHGVGMYIYNAGAVMYMLMAIMIVIKHKKLIVKAQRRLLLIMLVFSVVPIVIQLFFMKHQLIELFFQALALMCLSSSIDSLDNIYDYTTGIFNRYSFVKNSVLCFDSQVSADVILIKLYRKEFFRAASSGNSKFNLLLSFIGSKLKTISRSSRVFYCERGVFAIVVEPEAKNEEDEMISDIKIFFNQRIKYRNQEVEFPVQICKITLMHDVKTLANLMDIVDDPYINAIETINEISAEEAISSLVRSTPYMSVNEIPPSLREALDEFLKNLSSLTPQEKKIFYDYACECNAAEIADLEFISINTVKKHTKNIYHKLGIKSKEEIVMYVKLFDRCGMTEELKELLNQVYY</sequence>
<dbReference type="Pfam" id="PF00196">
    <property type="entry name" value="GerE"/>
    <property type="match status" value="1"/>
</dbReference>
<evidence type="ECO:0000256" key="2">
    <source>
        <dbReference type="ARBA" id="ARBA00023125"/>
    </source>
</evidence>
<keyword evidence="4" id="KW-0472">Membrane</keyword>
<evidence type="ECO:0000313" key="6">
    <source>
        <dbReference type="EMBL" id="ASS37047.1"/>
    </source>
</evidence>
<keyword evidence="1" id="KW-0805">Transcription regulation</keyword>
<feature type="transmembrane region" description="Helical" evidence="4">
    <location>
        <begin position="39"/>
        <end position="63"/>
    </location>
</feature>
<proteinExistence type="predicted"/>
<gene>
    <name evidence="6" type="ORF">AXF17_00175</name>
</gene>
<dbReference type="SUPFAM" id="SSF46894">
    <property type="entry name" value="C-terminal effector domain of the bipartite response regulators"/>
    <property type="match status" value="1"/>
</dbReference>
<dbReference type="InterPro" id="IPR036388">
    <property type="entry name" value="WH-like_DNA-bd_sf"/>
</dbReference>
<keyword evidence="2" id="KW-0238">DNA-binding</keyword>
<dbReference type="InterPro" id="IPR016032">
    <property type="entry name" value="Sig_transdc_resp-reg_C-effctor"/>
</dbReference>
<dbReference type="Proteomes" id="UP000214689">
    <property type="component" value="Chromosome"/>
</dbReference>
<feature type="domain" description="HTH luxR-type" evidence="5">
    <location>
        <begin position="412"/>
        <end position="469"/>
    </location>
</feature>
<dbReference type="PANTHER" id="PTHR44688:SF16">
    <property type="entry name" value="DNA-BINDING TRANSCRIPTIONAL ACTIVATOR DEVR_DOSR"/>
    <property type="match status" value="1"/>
</dbReference>
<keyword evidence="4" id="KW-1133">Transmembrane helix</keyword>
<feature type="transmembrane region" description="Helical" evidence="4">
    <location>
        <begin position="148"/>
        <end position="166"/>
    </location>
</feature>
<feature type="transmembrane region" description="Helical" evidence="4">
    <location>
        <begin position="6"/>
        <end position="27"/>
    </location>
</feature>
<protein>
    <recommendedName>
        <fullName evidence="5">HTH luxR-type domain-containing protein</fullName>
    </recommendedName>
</protein>
<feature type="transmembrane region" description="Helical" evidence="4">
    <location>
        <begin position="109"/>
        <end position="128"/>
    </location>
</feature>
<feature type="transmembrane region" description="Helical" evidence="4">
    <location>
        <begin position="178"/>
        <end position="197"/>
    </location>
</feature>
<reference evidence="7" key="1">
    <citation type="submission" date="2016-05" db="EMBL/GenBank/DDBJ databases">
        <authorList>
            <person name="Holder M.E."/>
            <person name="Ajami N.J."/>
            <person name="Petrosino J.F."/>
        </authorList>
    </citation>
    <scope>NUCLEOTIDE SEQUENCE [LARGE SCALE GENOMIC DNA]</scope>
    <source>
        <strain evidence="7">ATCC 700696</strain>
    </source>
</reference>
<dbReference type="SMART" id="SM00421">
    <property type="entry name" value="HTH_LUXR"/>
    <property type="match status" value="1"/>
</dbReference>